<name>A0A5D4RYI8_9BACI</name>
<keyword evidence="1" id="KW-0175">Coiled coil</keyword>
<dbReference type="AlphaFoldDB" id="A0A5D4RYI8"/>
<dbReference type="InterPro" id="IPR010572">
    <property type="entry name" value="Tail_dom"/>
</dbReference>
<dbReference type="NCBIfam" id="TIGR01665">
    <property type="entry name" value="put_anti_recept"/>
    <property type="match status" value="2"/>
</dbReference>
<evidence type="ECO:0000259" key="3">
    <source>
        <dbReference type="Pfam" id="PF24049"/>
    </source>
</evidence>
<comment type="caution">
    <text evidence="6">The sequence shown here is derived from an EMBL/GenBank/DDBJ whole genome shotgun (WGS) entry which is preliminary data.</text>
</comment>
<sequence length="913" mass="104072">MYYVNRSKKPKALRLFLTSNDRKRTVLDELHHITPPKSVGNFGKINELSFSIPYFTEIRHKLVPNPNLKKIREKLLIKAVSEKEVEYFLINKIRKSSTEIDVMDIECYGLGYQLWYKRIIDYERSSLNLLSVASETLKGTGWSVGYFNPEFNLKFRQFDVSSKRKLEFIYEIAETFEVVPIFDSVNNKVHFYKKDEINKYKGFRIESSKYANSIEMEIDADQIVTRLHVRGSDNLRINNVNPTGQSFIDDFSYLIYPFEMDDEGNVLRSSNFMNDDLCKALIKYNTFISSKKEEFGELLSKKRTLQEEKTVEENRISELNIERQIILDKIEIATETGASKTDLIQERNKKNNQITIVKKSISDIDNNVSLVDMAIKKLKDSFSLHNFLSDDLLYDLETNWIHEDEWSDENKIDENDLYEAALNHLSEINKPPVNINTNIVNFFSMISEQYNWDRLKLGDIVRVKNNTLDIDIKTTVTKISIDYDTDSIDIEISNSKHSNAMSVEEMAMKSFYTINKINTDYNKRKLDWKKMAYNFNIRNDRIPDKPTNPTVSLVGNSISHTNNDNGSINLTFKWGYPNHTTTEKKADNIDGFFLYLYQSNDDSKYMFGSQMSKETVIPLESSLRQYTFTGVPANSYYTLGIKAYRTVDDDIDPNGVIFSDIVSPEWFTENPYLPSPSSVITADISGRMNGVSFSVGSEPPTDPQQNDKWTDTSNEEAVEKVFDEGLQDWKPITSMSSASVSGKKINTEKVPDTIPLRDNQGKINCDISGDALTLQGKTLNDIVTKEQVGLPNGIATLDAYGKIPSSQLNSITTMRTGLYIGNGELSRIIQTDITPGLVKVIPFEKLDTSYMINSPEGGLKLSSSEMGLSLSGINGTVSSSYGKLTEKGFITGNDNNFQANKLGVTYFWEAYSY</sequence>
<feature type="domain" description="Tail spike" evidence="2">
    <location>
        <begin position="137"/>
        <end position="497"/>
    </location>
</feature>
<dbReference type="Pfam" id="PF24058">
    <property type="entry name" value="DUF7359"/>
    <property type="match status" value="1"/>
</dbReference>
<evidence type="ECO:0000259" key="2">
    <source>
        <dbReference type="Pfam" id="PF06605"/>
    </source>
</evidence>
<dbReference type="InterPro" id="IPR007119">
    <property type="entry name" value="Phage_tail_spike_N"/>
</dbReference>
<gene>
    <name evidence="6" type="ORF">FZC83_02440</name>
</gene>
<dbReference type="Pfam" id="PF06605">
    <property type="entry name" value="Prophage_tail"/>
    <property type="match status" value="1"/>
</dbReference>
<dbReference type="InterPro" id="IPR055785">
    <property type="entry name" value="DUF7361"/>
</dbReference>
<dbReference type="Proteomes" id="UP000322997">
    <property type="component" value="Unassembled WGS sequence"/>
</dbReference>
<evidence type="ECO:0000313" key="6">
    <source>
        <dbReference type="EMBL" id="TYS56453.1"/>
    </source>
</evidence>
<feature type="domain" description="DUF7359" evidence="4">
    <location>
        <begin position="534"/>
        <end position="659"/>
    </location>
</feature>
<evidence type="ECO:0000259" key="5">
    <source>
        <dbReference type="Pfam" id="PF24060"/>
    </source>
</evidence>
<evidence type="ECO:0000256" key="1">
    <source>
        <dbReference type="SAM" id="Coils"/>
    </source>
</evidence>
<feature type="domain" description="YOMG-like N-terminal" evidence="3">
    <location>
        <begin position="24"/>
        <end position="107"/>
    </location>
</feature>
<feature type="coiled-coil region" evidence="1">
    <location>
        <begin position="288"/>
        <end position="322"/>
    </location>
</feature>
<dbReference type="Pfam" id="PF24060">
    <property type="entry name" value="DUF7361"/>
    <property type="match status" value="1"/>
</dbReference>
<feature type="domain" description="DUF7361" evidence="5">
    <location>
        <begin position="816"/>
        <end position="911"/>
    </location>
</feature>
<evidence type="ECO:0000313" key="7">
    <source>
        <dbReference type="Proteomes" id="UP000322997"/>
    </source>
</evidence>
<accession>A0A5D4RYI8</accession>
<protein>
    <submittedName>
        <fullName evidence="6">Uncharacterized protein</fullName>
    </submittedName>
</protein>
<dbReference type="RefSeq" id="WP_148984486.1">
    <property type="nucleotide sequence ID" value="NZ_JBNILK010000001.1"/>
</dbReference>
<evidence type="ECO:0000259" key="4">
    <source>
        <dbReference type="Pfam" id="PF24058"/>
    </source>
</evidence>
<reference evidence="6 7" key="1">
    <citation type="submission" date="2019-08" db="EMBL/GenBank/DDBJ databases">
        <title>Bacillus genomes from the desert of Cuatro Cienegas, Coahuila.</title>
        <authorList>
            <person name="Olmedo-Alvarez G."/>
        </authorList>
    </citation>
    <scope>NUCLEOTIDE SEQUENCE [LARGE SCALE GENOMIC DNA]</scope>
    <source>
        <strain evidence="6 7">CH108_3D</strain>
    </source>
</reference>
<proteinExistence type="predicted"/>
<organism evidence="6 7">
    <name type="scientific">Rossellomorea marisflavi</name>
    <dbReference type="NCBI Taxonomy" id="189381"/>
    <lineage>
        <taxon>Bacteria</taxon>
        <taxon>Bacillati</taxon>
        <taxon>Bacillota</taxon>
        <taxon>Bacilli</taxon>
        <taxon>Bacillales</taxon>
        <taxon>Bacillaceae</taxon>
        <taxon>Rossellomorea</taxon>
    </lineage>
</organism>
<dbReference type="InterPro" id="IPR057796">
    <property type="entry name" value="YOMG-like_N"/>
</dbReference>
<dbReference type="InterPro" id="IPR055783">
    <property type="entry name" value="DUF7359"/>
</dbReference>
<dbReference type="Pfam" id="PF24049">
    <property type="entry name" value="YOMG_N"/>
    <property type="match status" value="1"/>
</dbReference>
<dbReference type="EMBL" id="VTEQ01000001">
    <property type="protein sequence ID" value="TYS56453.1"/>
    <property type="molecule type" value="Genomic_DNA"/>
</dbReference>